<dbReference type="InParanoid" id="A0A251TKB0"/>
<evidence type="ECO:0000313" key="2">
    <source>
        <dbReference type="Proteomes" id="UP000215914"/>
    </source>
</evidence>
<evidence type="ECO:0000313" key="1">
    <source>
        <dbReference type="EMBL" id="OTG10411.1"/>
    </source>
</evidence>
<organism evidence="1 2">
    <name type="scientific">Helianthus annuus</name>
    <name type="common">Common sunflower</name>
    <dbReference type="NCBI Taxonomy" id="4232"/>
    <lineage>
        <taxon>Eukaryota</taxon>
        <taxon>Viridiplantae</taxon>
        <taxon>Streptophyta</taxon>
        <taxon>Embryophyta</taxon>
        <taxon>Tracheophyta</taxon>
        <taxon>Spermatophyta</taxon>
        <taxon>Magnoliopsida</taxon>
        <taxon>eudicotyledons</taxon>
        <taxon>Gunneridae</taxon>
        <taxon>Pentapetalae</taxon>
        <taxon>asterids</taxon>
        <taxon>campanulids</taxon>
        <taxon>Asterales</taxon>
        <taxon>Asteraceae</taxon>
        <taxon>Asteroideae</taxon>
        <taxon>Heliantheae alliance</taxon>
        <taxon>Heliantheae</taxon>
        <taxon>Helianthus</taxon>
    </lineage>
</organism>
<accession>A0A251TKB0</accession>
<gene>
    <name evidence="1" type="ORF">HannXRQ_Chr10g0287271</name>
</gene>
<dbReference type="EMBL" id="CM007899">
    <property type="protein sequence ID" value="OTG10411.1"/>
    <property type="molecule type" value="Genomic_DNA"/>
</dbReference>
<sequence>MKKMIKFGSGARHSRCEESLEMFKVYVGLESLHDRTFAYFISRITSLVRSLGFPNPYSCAISRKSHTQPMLIVEVILQDETRFRVD</sequence>
<protein>
    <submittedName>
        <fullName evidence="1">Uncharacterized protein</fullName>
    </submittedName>
</protein>
<dbReference type="Proteomes" id="UP000215914">
    <property type="component" value="Chromosome 10"/>
</dbReference>
<reference evidence="2" key="1">
    <citation type="journal article" date="2017" name="Nature">
        <title>The sunflower genome provides insights into oil metabolism, flowering and Asterid evolution.</title>
        <authorList>
            <person name="Badouin H."/>
            <person name="Gouzy J."/>
            <person name="Grassa C.J."/>
            <person name="Murat F."/>
            <person name="Staton S.E."/>
            <person name="Cottret L."/>
            <person name="Lelandais-Briere C."/>
            <person name="Owens G.L."/>
            <person name="Carrere S."/>
            <person name="Mayjonade B."/>
            <person name="Legrand L."/>
            <person name="Gill N."/>
            <person name="Kane N.C."/>
            <person name="Bowers J.E."/>
            <person name="Hubner S."/>
            <person name="Bellec A."/>
            <person name="Berard A."/>
            <person name="Berges H."/>
            <person name="Blanchet N."/>
            <person name="Boniface M.C."/>
            <person name="Brunel D."/>
            <person name="Catrice O."/>
            <person name="Chaidir N."/>
            <person name="Claudel C."/>
            <person name="Donnadieu C."/>
            <person name="Faraut T."/>
            <person name="Fievet G."/>
            <person name="Helmstetter N."/>
            <person name="King M."/>
            <person name="Knapp S.J."/>
            <person name="Lai Z."/>
            <person name="Le Paslier M.C."/>
            <person name="Lippi Y."/>
            <person name="Lorenzon L."/>
            <person name="Mandel J.R."/>
            <person name="Marage G."/>
            <person name="Marchand G."/>
            <person name="Marquand E."/>
            <person name="Bret-Mestries E."/>
            <person name="Morien E."/>
            <person name="Nambeesan S."/>
            <person name="Nguyen T."/>
            <person name="Pegot-Espagnet P."/>
            <person name="Pouilly N."/>
            <person name="Raftis F."/>
            <person name="Sallet E."/>
            <person name="Schiex T."/>
            <person name="Thomas J."/>
            <person name="Vandecasteele C."/>
            <person name="Vares D."/>
            <person name="Vear F."/>
            <person name="Vautrin S."/>
            <person name="Crespi M."/>
            <person name="Mangin B."/>
            <person name="Burke J.M."/>
            <person name="Salse J."/>
            <person name="Munos S."/>
            <person name="Vincourt P."/>
            <person name="Rieseberg L.H."/>
            <person name="Langlade N.B."/>
        </authorList>
    </citation>
    <scope>NUCLEOTIDE SEQUENCE [LARGE SCALE GENOMIC DNA]</scope>
    <source>
        <strain evidence="2">cv. SF193</strain>
    </source>
</reference>
<name>A0A251TKB0_HELAN</name>
<proteinExistence type="predicted"/>
<keyword evidence="2" id="KW-1185">Reference proteome</keyword>
<dbReference type="AlphaFoldDB" id="A0A251TKB0"/>